<proteinExistence type="predicted"/>
<evidence type="ECO:0000313" key="1">
    <source>
        <dbReference type="EMBL" id="PBK94513.1"/>
    </source>
</evidence>
<accession>A0A2H3E1T3</accession>
<dbReference type="InParanoid" id="A0A2H3E1T3"/>
<keyword evidence="2" id="KW-1185">Reference proteome</keyword>
<evidence type="ECO:0000313" key="2">
    <source>
        <dbReference type="Proteomes" id="UP000217790"/>
    </source>
</evidence>
<dbReference type="AlphaFoldDB" id="A0A2H3E1T3"/>
<sequence>MMFSYIIVARVGGQSLCGRYRKHPVAGIAPNQRYRTADGGEDGLASAREMRRLTEIMGRGDWG</sequence>
<protein>
    <submittedName>
        <fullName evidence="1">Uncharacterized protein</fullName>
    </submittedName>
</protein>
<dbReference type="EMBL" id="KZ293654">
    <property type="protein sequence ID" value="PBK94513.1"/>
    <property type="molecule type" value="Genomic_DNA"/>
</dbReference>
<feature type="non-terminal residue" evidence="1">
    <location>
        <position position="63"/>
    </location>
</feature>
<reference evidence="2" key="1">
    <citation type="journal article" date="2017" name="Nat. Ecol. Evol.">
        <title>Genome expansion and lineage-specific genetic innovations in the forest pathogenic fungi Armillaria.</title>
        <authorList>
            <person name="Sipos G."/>
            <person name="Prasanna A.N."/>
            <person name="Walter M.C."/>
            <person name="O'Connor E."/>
            <person name="Balint B."/>
            <person name="Krizsan K."/>
            <person name="Kiss B."/>
            <person name="Hess J."/>
            <person name="Varga T."/>
            <person name="Slot J."/>
            <person name="Riley R."/>
            <person name="Boka B."/>
            <person name="Rigling D."/>
            <person name="Barry K."/>
            <person name="Lee J."/>
            <person name="Mihaltcheva S."/>
            <person name="LaButti K."/>
            <person name="Lipzen A."/>
            <person name="Waldron R."/>
            <person name="Moloney N.M."/>
            <person name="Sperisen C."/>
            <person name="Kredics L."/>
            <person name="Vagvoelgyi C."/>
            <person name="Patrignani A."/>
            <person name="Fitzpatrick D."/>
            <person name="Nagy I."/>
            <person name="Doyle S."/>
            <person name="Anderson J.B."/>
            <person name="Grigoriev I.V."/>
            <person name="Gueldener U."/>
            <person name="Muensterkoetter M."/>
            <person name="Nagy L.G."/>
        </authorList>
    </citation>
    <scope>NUCLEOTIDE SEQUENCE [LARGE SCALE GENOMIC DNA]</scope>
    <source>
        <strain evidence="2">Ar21-2</strain>
    </source>
</reference>
<gene>
    <name evidence="1" type="ORF">ARMGADRAFT_1011959</name>
</gene>
<dbReference type="Proteomes" id="UP000217790">
    <property type="component" value="Unassembled WGS sequence"/>
</dbReference>
<name>A0A2H3E1T3_ARMGA</name>
<organism evidence="1 2">
    <name type="scientific">Armillaria gallica</name>
    <name type="common">Bulbous honey fungus</name>
    <name type="synonym">Armillaria bulbosa</name>
    <dbReference type="NCBI Taxonomy" id="47427"/>
    <lineage>
        <taxon>Eukaryota</taxon>
        <taxon>Fungi</taxon>
        <taxon>Dikarya</taxon>
        <taxon>Basidiomycota</taxon>
        <taxon>Agaricomycotina</taxon>
        <taxon>Agaricomycetes</taxon>
        <taxon>Agaricomycetidae</taxon>
        <taxon>Agaricales</taxon>
        <taxon>Marasmiineae</taxon>
        <taxon>Physalacriaceae</taxon>
        <taxon>Armillaria</taxon>
    </lineage>
</organism>